<dbReference type="AlphaFoldDB" id="A0A7U2F7M4"/>
<feature type="non-terminal residue" evidence="2">
    <location>
        <position position="1"/>
    </location>
</feature>
<name>A0A7U2F7M4_PHANO</name>
<evidence type="ECO:0000256" key="1">
    <source>
        <dbReference type="SAM" id="Phobius"/>
    </source>
</evidence>
<reference evidence="3" key="1">
    <citation type="journal article" date="2021" name="BMC Genomics">
        <title>Chromosome-level genome assembly and manually-curated proteome of model necrotroph Parastagonospora nodorum Sn15 reveals a genome-wide trove of candidate effector homologs, and redundancy of virulence-related functions within an accessory chromosome.</title>
        <authorList>
            <person name="Bertazzoni S."/>
            <person name="Jones D.A.B."/>
            <person name="Phan H.T."/>
            <person name="Tan K.-C."/>
            <person name="Hane J.K."/>
        </authorList>
    </citation>
    <scope>NUCLEOTIDE SEQUENCE [LARGE SCALE GENOMIC DNA]</scope>
    <source>
        <strain evidence="3">SN15 / ATCC MYA-4574 / FGSC 10173)</strain>
    </source>
</reference>
<keyword evidence="1" id="KW-0812">Transmembrane</keyword>
<gene>
    <name evidence="2" type="ORF">JI435_070390</name>
</gene>
<evidence type="ECO:0000313" key="3">
    <source>
        <dbReference type="Proteomes" id="UP000663193"/>
    </source>
</evidence>
<protein>
    <submittedName>
        <fullName evidence="2">Uncharacterized protein</fullName>
    </submittedName>
</protein>
<sequence>QIIINTITQSLSHINPNRTPTSLHKMKLITLIATFIAVTAAVAVPAELQERQCIFNGLGCDVLNNRCCSRNCESSVCGGRTFTCQPQTTGCSPPVPGS</sequence>
<keyword evidence="1" id="KW-1133">Transmembrane helix</keyword>
<keyword evidence="3" id="KW-1185">Reference proteome</keyword>
<accession>A0A7U2F7M4</accession>
<dbReference type="VEuPathDB" id="FungiDB:JI435_070390"/>
<proteinExistence type="predicted"/>
<organism evidence="2 3">
    <name type="scientific">Phaeosphaeria nodorum (strain SN15 / ATCC MYA-4574 / FGSC 10173)</name>
    <name type="common">Glume blotch fungus</name>
    <name type="synonym">Parastagonospora nodorum</name>
    <dbReference type="NCBI Taxonomy" id="321614"/>
    <lineage>
        <taxon>Eukaryota</taxon>
        <taxon>Fungi</taxon>
        <taxon>Dikarya</taxon>
        <taxon>Ascomycota</taxon>
        <taxon>Pezizomycotina</taxon>
        <taxon>Dothideomycetes</taxon>
        <taxon>Pleosporomycetidae</taxon>
        <taxon>Pleosporales</taxon>
        <taxon>Pleosporineae</taxon>
        <taxon>Phaeosphaeriaceae</taxon>
        <taxon>Parastagonospora</taxon>
    </lineage>
</organism>
<evidence type="ECO:0000313" key="2">
    <source>
        <dbReference type="EMBL" id="QRD00137.1"/>
    </source>
</evidence>
<keyword evidence="1" id="KW-0472">Membrane</keyword>
<dbReference type="EMBL" id="CP069032">
    <property type="protein sequence ID" value="QRD00137.1"/>
    <property type="molecule type" value="Genomic_DNA"/>
</dbReference>
<feature type="transmembrane region" description="Helical" evidence="1">
    <location>
        <begin position="28"/>
        <end position="46"/>
    </location>
</feature>
<dbReference type="Proteomes" id="UP000663193">
    <property type="component" value="Chromosome 10"/>
</dbReference>